<proteinExistence type="predicted"/>
<dbReference type="GO" id="GO:0043065">
    <property type="term" value="P:positive regulation of apoptotic process"/>
    <property type="evidence" value="ECO:0007669"/>
    <property type="project" value="TreeGrafter"/>
</dbReference>
<dbReference type="SUPFAM" id="SSF56112">
    <property type="entry name" value="Protein kinase-like (PK-like)"/>
    <property type="match status" value="1"/>
</dbReference>
<dbReference type="Proteomes" id="UP000762676">
    <property type="component" value="Unassembled WGS sequence"/>
</dbReference>
<protein>
    <submittedName>
        <fullName evidence="7">Myosin light chain kinase, smooth muscle</fullName>
    </submittedName>
</protein>
<keyword evidence="3" id="KW-0547">Nucleotide-binding</keyword>
<reference evidence="7 8" key="1">
    <citation type="journal article" date="2021" name="Elife">
        <title>Chloroplast acquisition without the gene transfer in kleptoplastic sea slugs, Plakobranchus ocellatus.</title>
        <authorList>
            <person name="Maeda T."/>
            <person name="Takahashi S."/>
            <person name="Yoshida T."/>
            <person name="Shimamura S."/>
            <person name="Takaki Y."/>
            <person name="Nagai Y."/>
            <person name="Toyoda A."/>
            <person name="Suzuki Y."/>
            <person name="Arimoto A."/>
            <person name="Ishii H."/>
            <person name="Satoh N."/>
            <person name="Nishiyama T."/>
            <person name="Hasebe M."/>
            <person name="Maruyama T."/>
            <person name="Minagawa J."/>
            <person name="Obokata J."/>
            <person name="Shigenobu S."/>
        </authorList>
    </citation>
    <scope>NUCLEOTIDE SEQUENCE [LARGE SCALE GENOMIC DNA]</scope>
</reference>
<dbReference type="InterPro" id="IPR000719">
    <property type="entry name" value="Prot_kinase_dom"/>
</dbReference>
<dbReference type="Pfam" id="PF00069">
    <property type="entry name" value="Pkinase"/>
    <property type="match status" value="1"/>
</dbReference>
<comment type="caution">
    <text evidence="7">The sequence shown here is derived from an EMBL/GenBank/DDBJ whole genome shotgun (WGS) entry which is preliminary data.</text>
</comment>
<evidence type="ECO:0000259" key="6">
    <source>
        <dbReference type="Pfam" id="PF00069"/>
    </source>
</evidence>
<evidence type="ECO:0000256" key="2">
    <source>
        <dbReference type="ARBA" id="ARBA00022679"/>
    </source>
</evidence>
<evidence type="ECO:0000313" key="8">
    <source>
        <dbReference type="Proteomes" id="UP000762676"/>
    </source>
</evidence>
<keyword evidence="1" id="KW-0723">Serine/threonine-protein kinase</keyword>
<feature type="domain" description="Protein kinase" evidence="6">
    <location>
        <begin position="9"/>
        <end position="58"/>
    </location>
</feature>
<dbReference type="GO" id="GO:0035556">
    <property type="term" value="P:intracellular signal transduction"/>
    <property type="evidence" value="ECO:0007669"/>
    <property type="project" value="TreeGrafter"/>
</dbReference>
<evidence type="ECO:0000256" key="3">
    <source>
        <dbReference type="ARBA" id="ARBA00022741"/>
    </source>
</evidence>
<name>A0AAV4EI40_9GAST</name>
<dbReference type="Gene3D" id="1.10.510.10">
    <property type="entry name" value="Transferase(Phosphotransferase) domain 1"/>
    <property type="match status" value="1"/>
</dbReference>
<keyword evidence="2" id="KW-0808">Transferase</keyword>
<gene>
    <name evidence="7" type="ORF">ElyMa_001830500</name>
</gene>
<dbReference type="GO" id="GO:0005634">
    <property type="term" value="C:nucleus"/>
    <property type="evidence" value="ECO:0007669"/>
    <property type="project" value="TreeGrafter"/>
</dbReference>
<dbReference type="InterPro" id="IPR011009">
    <property type="entry name" value="Kinase-like_dom_sf"/>
</dbReference>
<dbReference type="AlphaFoldDB" id="A0AAV4EI40"/>
<accession>A0AAV4EI40</accession>
<dbReference type="PANTHER" id="PTHR24342">
    <property type="entry name" value="SERINE/THREONINE-PROTEIN KINASE 17"/>
    <property type="match status" value="1"/>
</dbReference>
<keyword evidence="8" id="KW-1185">Reference proteome</keyword>
<evidence type="ECO:0000256" key="4">
    <source>
        <dbReference type="ARBA" id="ARBA00022777"/>
    </source>
</evidence>
<dbReference type="GO" id="GO:0004674">
    <property type="term" value="F:protein serine/threonine kinase activity"/>
    <property type="evidence" value="ECO:0007669"/>
    <property type="project" value="UniProtKB-KW"/>
</dbReference>
<dbReference type="GO" id="GO:0005524">
    <property type="term" value="F:ATP binding"/>
    <property type="evidence" value="ECO:0007669"/>
    <property type="project" value="UniProtKB-KW"/>
</dbReference>
<dbReference type="EMBL" id="BMAT01003691">
    <property type="protein sequence ID" value="GFR60758.1"/>
    <property type="molecule type" value="Genomic_DNA"/>
</dbReference>
<evidence type="ECO:0000313" key="7">
    <source>
        <dbReference type="EMBL" id="GFR60758.1"/>
    </source>
</evidence>
<keyword evidence="4 7" id="KW-0418">Kinase</keyword>
<keyword evidence="5" id="KW-0067">ATP-binding</keyword>
<sequence length="67" mass="7702">MGESEQETLANVTLAHWDFSAEEFDNISSEAKDFIAKLLVKDPRKRMKSSECLEHQWLRVSSLCTLT</sequence>
<organism evidence="7 8">
    <name type="scientific">Elysia marginata</name>
    <dbReference type="NCBI Taxonomy" id="1093978"/>
    <lineage>
        <taxon>Eukaryota</taxon>
        <taxon>Metazoa</taxon>
        <taxon>Spiralia</taxon>
        <taxon>Lophotrochozoa</taxon>
        <taxon>Mollusca</taxon>
        <taxon>Gastropoda</taxon>
        <taxon>Heterobranchia</taxon>
        <taxon>Euthyneura</taxon>
        <taxon>Panpulmonata</taxon>
        <taxon>Sacoglossa</taxon>
        <taxon>Placobranchoidea</taxon>
        <taxon>Plakobranchidae</taxon>
        <taxon>Elysia</taxon>
    </lineage>
</organism>
<evidence type="ECO:0000256" key="1">
    <source>
        <dbReference type="ARBA" id="ARBA00022527"/>
    </source>
</evidence>
<evidence type="ECO:0000256" key="5">
    <source>
        <dbReference type="ARBA" id="ARBA00022840"/>
    </source>
</evidence>
<dbReference type="PANTHER" id="PTHR24342:SF20">
    <property type="entry name" value="MYOSIN LIGHT CHAIN KINASE, SMOOTH MUSCLE"/>
    <property type="match status" value="1"/>
</dbReference>